<dbReference type="KEGG" id="tnr:Thena_1538"/>
<evidence type="ECO:0000313" key="2">
    <source>
        <dbReference type="Proteomes" id="UP000011765"/>
    </source>
</evidence>
<keyword evidence="2" id="KW-1185">Reference proteome</keyword>
<organism evidence="1 2">
    <name type="scientific">Thermodesulfobium narugense DSM 14796</name>
    <dbReference type="NCBI Taxonomy" id="747365"/>
    <lineage>
        <taxon>Bacteria</taxon>
        <taxon>Pseudomonadati</taxon>
        <taxon>Thermodesulfobiota</taxon>
        <taxon>Thermodesulfobiia</taxon>
        <taxon>Thermodesulfobiales</taxon>
        <taxon>Thermodesulfobiaceae</taxon>
        <taxon>Thermodesulfobium</taxon>
    </lineage>
</organism>
<protein>
    <submittedName>
        <fullName evidence="1">Uncharacterized protein</fullName>
    </submittedName>
</protein>
<dbReference type="STRING" id="747365.Thena_1538"/>
<gene>
    <name evidence="1" type="ORF">Thena_1538</name>
</gene>
<proteinExistence type="predicted"/>
<accession>M1E8T7</accession>
<evidence type="ECO:0000313" key="1">
    <source>
        <dbReference type="EMBL" id="AEE15150.1"/>
    </source>
</evidence>
<dbReference type="RefSeq" id="WP_013756871.1">
    <property type="nucleotide sequence ID" value="NC_015499.1"/>
</dbReference>
<dbReference type="EMBL" id="CP002690">
    <property type="protein sequence ID" value="AEE15150.1"/>
    <property type="molecule type" value="Genomic_DNA"/>
</dbReference>
<sequence length="157" mass="18494">MLFVFTTLFLFSSSHLNSDEISSEFKSGYDLAKGCFETSTNKFENNKDKYDYESCILSKEKNFTKEDKKNNLFLLGFNYSAFNYEELRLILQSLNGPFDTEMVKFALNHYTTTRDLQKKLRIDNTTLASWLSISKQKLEDQFDKWDNIKAKYSKPNF</sequence>
<dbReference type="HOGENOM" id="CLU_1677026_0_0_9"/>
<dbReference type="AlphaFoldDB" id="M1E8T7"/>
<dbReference type="Proteomes" id="UP000011765">
    <property type="component" value="Chromosome"/>
</dbReference>
<name>M1E8T7_9BACT</name>
<reference evidence="1 2" key="1">
    <citation type="submission" date="2011-04" db="EMBL/GenBank/DDBJ databases">
        <title>The complete genome of Thermodesulfobium narugense DSM 14796.</title>
        <authorList>
            <consortium name="US DOE Joint Genome Institute (JGI-PGF)"/>
            <person name="Lucas S."/>
            <person name="Han J."/>
            <person name="Lapidus A."/>
            <person name="Bruce D."/>
            <person name="Goodwin L."/>
            <person name="Pitluck S."/>
            <person name="Peters L."/>
            <person name="Kyrpides N."/>
            <person name="Mavromatis K."/>
            <person name="Pagani I."/>
            <person name="Ivanova N."/>
            <person name="Ovchinnikova G."/>
            <person name="Zhang X."/>
            <person name="Saunders L."/>
            <person name="Detter J.C."/>
            <person name="Tapia R."/>
            <person name="Han C."/>
            <person name="Land M."/>
            <person name="Hauser L."/>
            <person name="Markowitz V."/>
            <person name="Cheng J.-F."/>
            <person name="Hugenholtz P."/>
            <person name="Woyke T."/>
            <person name="Wu D."/>
            <person name="Spring S."/>
            <person name="Schroeder M."/>
            <person name="Brambilla E."/>
            <person name="Klenk H.-P."/>
            <person name="Eisen J.A."/>
        </authorList>
    </citation>
    <scope>NUCLEOTIDE SEQUENCE [LARGE SCALE GENOMIC DNA]</scope>
    <source>
        <strain evidence="1 2">DSM 14796</strain>
    </source>
</reference>